<accession>A0ABV7WBP4</accession>
<feature type="transmembrane region" description="Helical" evidence="2">
    <location>
        <begin position="103"/>
        <end position="123"/>
    </location>
</feature>
<dbReference type="Proteomes" id="UP001595685">
    <property type="component" value="Unassembled WGS sequence"/>
</dbReference>
<feature type="region of interest" description="Disordered" evidence="1">
    <location>
        <begin position="1"/>
        <end position="26"/>
    </location>
</feature>
<keyword evidence="2" id="KW-0472">Membrane</keyword>
<reference evidence="4" key="1">
    <citation type="journal article" date="2019" name="Int. J. Syst. Evol. Microbiol.">
        <title>The Global Catalogue of Microorganisms (GCM) 10K type strain sequencing project: providing services to taxonomists for standard genome sequencing and annotation.</title>
        <authorList>
            <consortium name="The Broad Institute Genomics Platform"/>
            <consortium name="The Broad Institute Genome Sequencing Center for Infectious Disease"/>
            <person name="Wu L."/>
            <person name="Ma J."/>
        </authorList>
    </citation>
    <scope>NUCLEOTIDE SEQUENCE [LARGE SCALE GENOMIC DNA]</scope>
    <source>
        <strain evidence="4">NCAIM B.02333</strain>
    </source>
</reference>
<evidence type="ECO:0000313" key="4">
    <source>
        <dbReference type="Proteomes" id="UP001595685"/>
    </source>
</evidence>
<keyword evidence="4" id="KW-1185">Reference proteome</keyword>
<organism evidence="3 4">
    <name type="scientific">Aquipuribacter hungaricus</name>
    <dbReference type="NCBI Taxonomy" id="545624"/>
    <lineage>
        <taxon>Bacteria</taxon>
        <taxon>Bacillati</taxon>
        <taxon>Actinomycetota</taxon>
        <taxon>Actinomycetes</taxon>
        <taxon>Micrococcales</taxon>
        <taxon>Intrasporangiaceae</taxon>
        <taxon>Aquipuribacter</taxon>
    </lineage>
</organism>
<keyword evidence="2" id="KW-1133">Transmembrane helix</keyword>
<evidence type="ECO:0000313" key="3">
    <source>
        <dbReference type="EMBL" id="MFC3687224.1"/>
    </source>
</evidence>
<evidence type="ECO:0000256" key="1">
    <source>
        <dbReference type="SAM" id="MobiDB-lite"/>
    </source>
</evidence>
<dbReference type="Pfam" id="PF07332">
    <property type="entry name" value="Phage_holin_3_6"/>
    <property type="match status" value="1"/>
</dbReference>
<feature type="transmembrane region" description="Helical" evidence="2">
    <location>
        <begin position="74"/>
        <end position="97"/>
    </location>
</feature>
<feature type="region of interest" description="Disordered" evidence="1">
    <location>
        <begin position="130"/>
        <end position="160"/>
    </location>
</feature>
<sequence>MATADPGYSGTGASTHQGPVGASGHTAEELRQESFGELLSGLASDTSLLVKQEIELAKVEVSAKAKKAGKGAGMLAGAAMAGLMALITLTLLLIVIFDAFLELWLAALIVLVIWAALAAGLGLTGKKKLQEAAPPVPEQTTQTLKEDVQWAKNPTQSART</sequence>
<evidence type="ECO:0000256" key="2">
    <source>
        <dbReference type="SAM" id="Phobius"/>
    </source>
</evidence>
<name>A0ABV7WBP4_9MICO</name>
<proteinExistence type="predicted"/>
<dbReference type="EMBL" id="JBHRWW010000001">
    <property type="protein sequence ID" value="MFC3687224.1"/>
    <property type="molecule type" value="Genomic_DNA"/>
</dbReference>
<protein>
    <submittedName>
        <fullName evidence="3">Phage holin family protein</fullName>
    </submittedName>
</protein>
<keyword evidence="2" id="KW-0812">Transmembrane</keyword>
<dbReference type="InterPro" id="IPR009937">
    <property type="entry name" value="Phage_holin_3_6"/>
</dbReference>
<comment type="caution">
    <text evidence="3">The sequence shown here is derived from an EMBL/GenBank/DDBJ whole genome shotgun (WGS) entry which is preliminary data.</text>
</comment>
<gene>
    <name evidence="3" type="ORF">ACFOLH_02585</name>
</gene>
<dbReference type="RefSeq" id="WP_340290573.1">
    <property type="nucleotide sequence ID" value="NZ_JBBEOI010000020.1"/>
</dbReference>